<evidence type="ECO:0008006" key="3">
    <source>
        <dbReference type="Google" id="ProtNLM"/>
    </source>
</evidence>
<protein>
    <recommendedName>
        <fullName evidence="3">Integrase</fullName>
    </recommendedName>
</protein>
<dbReference type="RefSeq" id="WP_164566393.1">
    <property type="nucleotide sequence ID" value="NZ_WUFC01000020.1"/>
</dbReference>
<dbReference type="AlphaFoldDB" id="A0AAE4YUL9"/>
<accession>A0AAE4YUL9</accession>
<comment type="caution">
    <text evidence="1">The sequence shown here is derived from an EMBL/GenBank/DDBJ whole genome shotgun (WGS) entry which is preliminary data.</text>
</comment>
<gene>
    <name evidence="1" type="ORF">GR217_22830</name>
</gene>
<sequence length="997" mass="113163">MEVIQNVEARPFYRTGDHEEALSYALSTVMSVPPSVRAKLNDATSYAVYDELRDRLRASTRQLIRSNQKGDFRMSFHQFTLVGSQRVPFFVTDLIVEESLLGSELRRLLKDRGVEDLVFGKMTEENVRWYRRAYHFFLASLVMTSSGARTLSDLGAGHVSSWLSFYYNAIERSFRRPDILGHSVDGPKKVLKLIAKTLGRELNEPALVAMGRSPKHGRVGDLGAVTGLFETPPQHLRPWVDLWKEWRSTREPIANGPYRAFATMAEWLDTYPEELVSDPARFLRTKPSQSLLAYARAVRKKRKLLPITDNSSDEVAKLRQFSQFLLSHVEAGPGKKLLPLISEKEWVKFQNDRRLAGKPTKHAEATSVPLPMRHYFPTRAILEEGADGWPGTQPRCWCMVNGKRVYNPVLPNLFLVMYELAQRSVQIRRFDSGEGDPKRFDGITLKWVKNDGPHAGYWLKRGHKRGYRGYAQRTSDKNVTGIGINTNKTGKPFVIPWQGEVVHRILYEVALFQITCNPITGPITPREYHDQKLTAEDGALDRYPDIFPLFRMPPDGTYPGNLPVSFDDVNSFWLALMWERQKRYNASVEPEDQEFFVTLADDGKTPISCDYNTHGMRVMGLMVMVEAGLPFDVISKYIAGHKTLLMTIYYLKFDPALLNRTINKAALERDRLARNSFFTEIKRADSKEVTRRVVANSEAALAAGLNESGGKRHLWLENDLGICMTDGQGCKNGGPCLRVDRRKGKDVSVYGPVEGHDGNCILCRHFLTGPKHAFAIWSKGNVLSRSVASQSVRINELLAEEHEIRVKINQLAKHDPARKTLKMSADDIVKEINQCTKRQTVTAKTFVHAWLLLRRVSEMDDNSMLAHPEACEDDWPEVSEIEQAYRIAATSTVLKSLHDPETQEFINRLAHEICIRSGKTPLSMTSRTKVELERDSRFIVEKVIDTATSQQLRDYDEGRISISDLVDEETADRLIAAPLQLMTLSNLSNETRVPVLA</sequence>
<organism evidence="1 2">
    <name type="scientific">Rhizobium ruizarguesonis</name>
    <dbReference type="NCBI Taxonomy" id="2081791"/>
    <lineage>
        <taxon>Bacteria</taxon>
        <taxon>Pseudomonadati</taxon>
        <taxon>Pseudomonadota</taxon>
        <taxon>Alphaproteobacteria</taxon>
        <taxon>Hyphomicrobiales</taxon>
        <taxon>Rhizobiaceae</taxon>
        <taxon>Rhizobium/Agrobacterium group</taxon>
        <taxon>Rhizobium</taxon>
    </lineage>
</organism>
<dbReference type="EMBL" id="WUFC01000020">
    <property type="protein sequence ID" value="NEI50523.1"/>
    <property type="molecule type" value="Genomic_DNA"/>
</dbReference>
<reference evidence="1 2" key="1">
    <citation type="submission" date="2019-12" db="EMBL/GenBank/DDBJ databases">
        <title>Rhizobium genotypes associated with high levels of biological nitrogen fixation by grain legumes in a temperate-maritime cropping system.</title>
        <authorList>
            <person name="Maluk M."/>
            <person name="Francesc Ferrando Molina F."/>
            <person name="Lopez Del Egido L."/>
            <person name="Lafos M."/>
            <person name="Langarica-Fuentes A."/>
            <person name="Gebre Yohannes G."/>
            <person name="Young M.W."/>
            <person name="Martin P."/>
            <person name="Gantlett R."/>
            <person name="Kenicer G."/>
            <person name="Hawes C."/>
            <person name="Begg G.S."/>
            <person name="Quilliam R.S."/>
            <person name="Squire G.R."/>
            <person name="Poole P.S."/>
            <person name="Young P.W."/>
            <person name="Iannetta P.M."/>
            <person name="James E.K."/>
        </authorList>
    </citation>
    <scope>NUCLEOTIDE SEQUENCE [LARGE SCALE GENOMIC DNA]</scope>
    <source>
        <strain evidence="1 2">JHI985</strain>
    </source>
</reference>
<dbReference type="InterPro" id="IPR024965">
    <property type="entry name" value="Putative_integrase"/>
</dbReference>
<name>A0AAE4YUL9_9HYPH</name>
<dbReference type="Proteomes" id="UP000661163">
    <property type="component" value="Unassembled WGS sequence"/>
</dbReference>
<evidence type="ECO:0000313" key="1">
    <source>
        <dbReference type="EMBL" id="NEI50523.1"/>
    </source>
</evidence>
<proteinExistence type="predicted"/>
<dbReference type="Pfam" id="PF13009">
    <property type="entry name" value="Integrase_2"/>
    <property type="match status" value="1"/>
</dbReference>
<evidence type="ECO:0000313" key="2">
    <source>
        <dbReference type="Proteomes" id="UP000661163"/>
    </source>
</evidence>